<protein>
    <recommendedName>
        <fullName evidence="5">Pentacotripeptide-repeat region of PRORP domain-containing protein</fullName>
    </recommendedName>
</protein>
<dbReference type="PANTHER" id="PTHR47942:SF63">
    <property type="entry name" value="PENTATRICOPEPTIDE REPEAT-CONTAINING PROTEIN"/>
    <property type="match status" value="1"/>
</dbReference>
<reference evidence="3 4" key="1">
    <citation type="submission" date="2016-09" db="EMBL/GenBank/DDBJ databases">
        <title>Extensive genetic diversity and differential bi-allelic expression allows diatom success in the polar Southern Ocean.</title>
        <authorList>
            <consortium name="DOE Joint Genome Institute"/>
            <person name="Mock T."/>
            <person name="Otillar R.P."/>
            <person name="Strauss J."/>
            <person name="Dupont C."/>
            <person name="Frickenhaus S."/>
            <person name="Maumus F."/>
            <person name="Mcmullan M."/>
            <person name="Sanges R."/>
            <person name="Schmutz J."/>
            <person name="Toseland A."/>
            <person name="Valas R."/>
            <person name="Veluchamy A."/>
            <person name="Ward B.J."/>
            <person name="Allen A."/>
            <person name="Barry K."/>
            <person name="Falciatore A."/>
            <person name="Ferrante M."/>
            <person name="Fortunato A.E."/>
            <person name="Gloeckner G."/>
            <person name="Gruber A."/>
            <person name="Hipkin R."/>
            <person name="Janech M."/>
            <person name="Kroth P."/>
            <person name="Leese F."/>
            <person name="Lindquist E."/>
            <person name="Lyon B.R."/>
            <person name="Martin J."/>
            <person name="Mayer C."/>
            <person name="Parker M."/>
            <person name="Quesneville H."/>
            <person name="Raymond J."/>
            <person name="Uhlig C."/>
            <person name="Valentin K.U."/>
            <person name="Worden A.Z."/>
            <person name="Armbrust E.V."/>
            <person name="Bowler C."/>
            <person name="Green B."/>
            <person name="Moulton V."/>
            <person name="Van Oosterhout C."/>
            <person name="Grigoriev I."/>
        </authorList>
    </citation>
    <scope>NUCLEOTIDE SEQUENCE [LARGE SCALE GENOMIC DNA]</scope>
    <source>
        <strain evidence="3 4">CCMP1102</strain>
    </source>
</reference>
<keyword evidence="1" id="KW-0677">Repeat</keyword>
<dbReference type="AlphaFoldDB" id="A0A1E7FES6"/>
<accession>A0A1E7FES6</accession>
<dbReference type="PANTHER" id="PTHR47942">
    <property type="entry name" value="TETRATRICOPEPTIDE REPEAT (TPR)-LIKE SUPERFAMILY PROTEIN-RELATED"/>
    <property type="match status" value="1"/>
</dbReference>
<dbReference type="InParanoid" id="A0A1E7FES6"/>
<dbReference type="KEGG" id="fcy:FRACYDRAFT_239150"/>
<evidence type="ECO:0000313" key="4">
    <source>
        <dbReference type="Proteomes" id="UP000095751"/>
    </source>
</evidence>
<dbReference type="InterPro" id="IPR011990">
    <property type="entry name" value="TPR-like_helical_dom_sf"/>
</dbReference>
<dbReference type="PROSITE" id="PS51375">
    <property type="entry name" value="PPR"/>
    <property type="match status" value="1"/>
</dbReference>
<feature type="repeat" description="PPR" evidence="2">
    <location>
        <begin position="459"/>
        <end position="496"/>
    </location>
</feature>
<sequence>MMLRGRHVVSRVRFAIVITATLLFLFLILIGTIPYCQAYFIGKTIHIQPRGPVTHYAPSSSQDTPRLASIHASMSSSFSHSIESQLQTEIASLCEAGQFNNAIETLEHSPPDDDKKSCYVMVLNSLVEHHKQLEGQQIERKQKKIAIYKPTSNEDALHLHQANNVLQRLLELGEIDSDLLPSAEEFNSVIQIWGSSAFVDDASVQCHNHLKTLWSLYNKHKDNKFVPLNTSYYYAIRACSMRDRGSDAAKLAENLMEEMESVCLDHPQLTVDRSIANEVLNALSKSGQKFTAGRRCETLLEKMIEMALSNENGERHKMTPDTTSFNIVLNALAQGKEKNADVRAESLLERMESLSSNSEGSSNVAINCPPDETSFNTVLNGWARSRQRGAAERATSILDHMRKRNEAGLSKVHPDWSTYSTVLKAWAGSRDRKATHRAEAIFEEYQKGCEVGKWGLSHNSLTYNSMINCYAKSKYPEAGKRATELFNKMKANSVKKGWELCFVDIYTYTSLIDAISKQESYDSSELAISLLQEVEDSFKETGDKRLQPNVRLYTSVVNAIGRSHKDPNRAQDIVNRLESSYLEEPTQWENKPDVVLYNALINAYGWSDIEGRSRKCFEILNHMVSLHQSGKLSDAKPDTVSINSVLNACAYEKTNNTQSKSDDIMRTAVETFELLNNSSNYGKPDPSTYVQVLIAITNHMAKDDDKRDAMAEAIFLKCAANGLICPVTIPKLHAAISLPRFRNLMGSAFTGEKPLRLRRT</sequence>
<proteinExistence type="predicted"/>
<dbReference type="Gene3D" id="1.25.40.10">
    <property type="entry name" value="Tetratricopeptide repeat domain"/>
    <property type="match status" value="2"/>
</dbReference>
<dbReference type="OrthoDB" id="43028at2759"/>
<organism evidence="3 4">
    <name type="scientific">Fragilariopsis cylindrus CCMP1102</name>
    <dbReference type="NCBI Taxonomy" id="635003"/>
    <lineage>
        <taxon>Eukaryota</taxon>
        <taxon>Sar</taxon>
        <taxon>Stramenopiles</taxon>
        <taxon>Ochrophyta</taxon>
        <taxon>Bacillariophyta</taxon>
        <taxon>Bacillariophyceae</taxon>
        <taxon>Bacillariophycidae</taxon>
        <taxon>Bacillariales</taxon>
        <taxon>Bacillariaceae</taxon>
        <taxon>Fragilariopsis</taxon>
    </lineage>
</organism>
<evidence type="ECO:0008006" key="5">
    <source>
        <dbReference type="Google" id="ProtNLM"/>
    </source>
</evidence>
<evidence type="ECO:0000256" key="1">
    <source>
        <dbReference type="ARBA" id="ARBA00022737"/>
    </source>
</evidence>
<evidence type="ECO:0000256" key="2">
    <source>
        <dbReference type="PROSITE-ProRule" id="PRU00708"/>
    </source>
</evidence>
<evidence type="ECO:0000313" key="3">
    <source>
        <dbReference type="EMBL" id="OEU16555.1"/>
    </source>
</evidence>
<dbReference type="EMBL" id="KV784358">
    <property type="protein sequence ID" value="OEU16555.1"/>
    <property type="molecule type" value="Genomic_DNA"/>
</dbReference>
<dbReference type="InterPro" id="IPR002885">
    <property type="entry name" value="PPR_rpt"/>
</dbReference>
<gene>
    <name evidence="3" type="ORF">FRACYDRAFT_239150</name>
</gene>
<dbReference type="Proteomes" id="UP000095751">
    <property type="component" value="Unassembled WGS sequence"/>
</dbReference>
<keyword evidence="4" id="KW-1185">Reference proteome</keyword>
<dbReference type="InterPro" id="IPR051222">
    <property type="entry name" value="PPR/CCM1_RNA-binding"/>
</dbReference>
<name>A0A1E7FES6_9STRA</name>